<dbReference type="HOGENOM" id="CLU_000960_22_1_1"/>
<evidence type="ECO:0000256" key="3">
    <source>
        <dbReference type="ARBA" id="ARBA00022989"/>
    </source>
</evidence>
<dbReference type="EMBL" id="AYSA01000153">
    <property type="protein sequence ID" value="ESZ96100.1"/>
    <property type="molecule type" value="Genomic_DNA"/>
</dbReference>
<feature type="domain" description="Major facilitator superfamily (MFS) profile" evidence="7">
    <location>
        <begin position="107"/>
        <end position="593"/>
    </location>
</feature>
<dbReference type="CDD" id="cd17502">
    <property type="entry name" value="MFS_Azr1_MDR_like"/>
    <property type="match status" value="1"/>
</dbReference>
<feature type="transmembrane region" description="Helical" evidence="6">
    <location>
        <begin position="197"/>
        <end position="217"/>
    </location>
</feature>
<feature type="transmembrane region" description="Helical" evidence="6">
    <location>
        <begin position="229"/>
        <end position="248"/>
    </location>
</feature>
<keyword evidence="9" id="KW-1185">Reference proteome</keyword>
<dbReference type="Proteomes" id="UP000019487">
    <property type="component" value="Unassembled WGS sequence"/>
</dbReference>
<comment type="caution">
    <text evidence="8">The sequence shown here is derived from an EMBL/GenBank/DDBJ whole genome shotgun (WGS) entry which is preliminary data.</text>
</comment>
<evidence type="ECO:0000256" key="5">
    <source>
        <dbReference type="SAM" id="MobiDB-lite"/>
    </source>
</evidence>
<feature type="transmembrane region" description="Helical" evidence="6">
    <location>
        <begin position="496"/>
        <end position="519"/>
    </location>
</feature>
<protein>
    <submittedName>
        <fullName evidence="8">Putative aflatoxin efflux pump AFLT</fullName>
    </submittedName>
</protein>
<comment type="subcellular location">
    <subcellularLocation>
        <location evidence="1">Membrane</location>
        <topology evidence="1">Multi-pass membrane protein</topology>
    </subcellularLocation>
</comment>
<feature type="transmembrane region" description="Helical" evidence="6">
    <location>
        <begin position="371"/>
        <end position="393"/>
    </location>
</feature>
<evidence type="ECO:0000256" key="2">
    <source>
        <dbReference type="ARBA" id="ARBA00022692"/>
    </source>
</evidence>
<feature type="transmembrane region" description="Helical" evidence="6">
    <location>
        <begin position="405"/>
        <end position="424"/>
    </location>
</feature>
<name>W9CNL5_SCLBF</name>
<dbReference type="PANTHER" id="PTHR23501">
    <property type="entry name" value="MAJOR FACILITATOR SUPERFAMILY"/>
    <property type="match status" value="1"/>
</dbReference>
<dbReference type="GO" id="GO:0005886">
    <property type="term" value="C:plasma membrane"/>
    <property type="evidence" value="ECO:0007669"/>
    <property type="project" value="TreeGrafter"/>
</dbReference>
<feature type="transmembrane region" description="Helical" evidence="6">
    <location>
        <begin position="431"/>
        <end position="450"/>
    </location>
</feature>
<dbReference type="InterPro" id="IPR036259">
    <property type="entry name" value="MFS_trans_sf"/>
</dbReference>
<feature type="transmembrane region" description="Helical" evidence="6">
    <location>
        <begin position="104"/>
        <end position="124"/>
    </location>
</feature>
<feature type="transmembrane region" description="Helical" evidence="6">
    <location>
        <begin position="301"/>
        <end position="319"/>
    </location>
</feature>
<accession>W9CNL5</accession>
<feature type="transmembrane region" description="Helical" evidence="6">
    <location>
        <begin position="260"/>
        <end position="280"/>
    </location>
</feature>
<feature type="transmembrane region" description="Helical" evidence="6">
    <location>
        <begin position="171"/>
        <end position="191"/>
    </location>
</feature>
<sequence length="697" mass="75723">MFPDQESQNEELDLISFLAQEPLPAQIFQIALDIRMLREYFPELANEKKTKMVGVAIESNSAQTTATSSFGIPLSTSIRNGRLTRWGTRKNNAEEEKQPGWRKLSVIMLSLYLCMVVVSLDRTILGTAIPTITNEFHSLEDVGWYASAYLLTSCATQLIFGKIYKFYNYKWVLMVAIFIFEIGSAICGSAPNSKVFIVGRAIAGLGSAGIFNGVLLIMTDNVPLHRRPVFMGLFGGIIAVANVCGPLLGGVFTTKVNWRWCFYINLPVGGMVAFILFFIVKGSPSKNTDTFRQKLQKMDRFGTLVFIPGIISILLALQWGGNTYNWGNARIIVLFILGGILLTLFVIIQFKAGENATVPIRIIKQRSIASGVWFSFFNPGSMYILIYYLPIWFQAIQGLDAISSGLHTIPLVLALVLSNLLAGIFTKTTGYYVPMVIASSVVATIGAGFFTTLRIDSGPAQWIGWQVLIGWGLGLGMQQANLAVQACLPDGDTSTGLALMFFAQGLGGTIFVTVGQIIFSHQLVKNLSALNLPSLPASLILHTGATELRKLVPAQYLQEVLVAYNAAITTTFLVAIITSAVTIFAGLTMEWKNIKKVKRNPQITSPSASHGGSGSDEECPDLARYTEEVEGVQGGVTDTNAGSSNMLDLQQQLETIREEREKSSSADTSPNATKTAGGAGAGGDMNEIIMQESEKTG</sequence>
<feature type="compositionally biased region" description="Basic and acidic residues" evidence="5">
    <location>
        <begin position="655"/>
        <end position="664"/>
    </location>
</feature>
<feature type="region of interest" description="Disordered" evidence="5">
    <location>
        <begin position="634"/>
        <end position="697"/>
    </location>
</feature>
<dbReference type="SUPFAM" id="SSF103473">
    <property type="entry name" value="MFS general substrate transporter"/>
    <property type="match status" value="1"/>
</dbReference>
<dbReference type="FunFam" id="1.20.1720.10:FF:000012">
    <property type="entry name" value="MFS toxin efflux pump (AflT)"/>
    <property type="match status" value="1"/>
</dbReference>
<evidence type="ECO:0000256" key="1">
    <source>
        <dbReference type="ARBA" id="ARBA00004141"/>
    </source>
</evidence>
<proteinExistence type="predicted"/>
<evidence type="ECO:0000256" key="6">
    <source>
        <dbReference type="SAM" id="Phobius"/>
    </source>
</evidence>
<feature type="transmembrane region" description="Helical" evidence="6">
    <location>
        <begin position="462"/>
        <end position="484"/>
    </location>
</feature>
<dbReference type="OrthoDB" id="10021397at2759"/>
<feature type="compositionally biased region" description="Polar residues" evidence="5">
    <location>
        <begin position="636"/>
        <end position="654"/>
    </location>
</feature>
<dbReference type="AlphaFoldDB" id="W9CNL5"/>
<dbReference type="Gene3D" id="1.20.1250.20">
    <property type="entry name" value="MFS general substrate transporter like domains"/>
    <property type="match status" value="1"/>
</dbReference>
<dbReference type="InterPro" id="IPR020846">
    <property type="entry name" value="MFS_dom"/>
</dbReference>
<evidence type="ECO:0000256" key="4">
    <source>
        <dbReference type="ARBA" id="ARBA00023136"/>
    </source>
</evidence>
<dbReference type="InterPro" id="IPR011701">
    <property type="entry name" value="MFS"/>
</dbReference>
<keyword evidence="4 6" id="KW-0472">Membrane</keyword>
<dbReference type="Gene3D" id="1.20.1720.10">
    <property type="entry name" value="Multidrug resistance protein D"/>
    <property type="match status" value="1"/>
</dbReference>
<feature type="transmembrane region" description="Helical" evidence="6">
    <location>
        <begin position="562"/>
        <end position="589"/>
    </location>
</feature>
<organism evidence="8 9">
    <name type="scientific">Sclerotinia borealis (strain F-4128)</name>
    <dbReference type="NCBI Taxonomy" id="1432307"/>
    <lineage>
        <taxon>Eukaryota</taxon>
        <taxon>Fungi</taxon>
        <taxon>Dikarya</taxon>
        <taxon>Ascomycota</taxon>
        <taxon>Pezizomycotina</taxon>
        <taxon>Leotiomycetes</taxon>
        <taxon>Helotiales</taxon>
        <taxon>Sclerotiniaceae</taxon>
        <taxon>Sclerotinia</taxon>
    </lineage>
</organism>
<feature type="transmembrane region" description="Helical" evidence="6">
    <location>
        <begin position="144"/>
        <end position="164"/>
    </location>
</feature>
<evidence type="ECO:0000313" key="9">
    <source>
        <dbReference type="Proteomes" id="UP000019487"/>
    </source>
</evidence>
<feature type="compositionally biased region" description="Polar residues" evidence="5">
    <location>
        <begin position="665"/>
        <end position="674"/>
    </location>
</feature>
<dbReference type="FunFam" id="1.20.1250.20:FF:000196">
    <property type="entry name" value="MFS toxin efflux pump (AflT)"/>
    <property type="match status" value="1"/>
</dbReference>
<evidence type="ECO:0000313" key="8">
    <source>
        <dbReference type="EMBL" id="ESZ96100.1"/>
    </source>
</evidence>
<dbReference type="GO" id="GO:0022857">
    <property type="term" value="F:transmembrane transporter activity"/>
    <property type="evidence" value="ECO:0007669"/>
    <property type="project" value="InterPro"/>
</dbReference>
<reference evidence="8 9" key="1">
    <citation type="journal article" date="2014" name="Genome Announc.">
        <title>Draft genome sequence of Sclerotinia borealis, a psychrophilic plant pathogenic fungus.</title>
        <authorList>
            <person name="Mardanov A.V."/>
            <person name="Beletsky A.V."/>
            <person name="Kadnikov V.V."/>
            <person name="Ignatov A.N."/>
            <person name="Ravin N.V."/>
        </authorList>
    </citation>
    <scope>NUCLEOTIDE SEQUENCE [LARGE SCALE GENOMIC DNA]</scope>
    <source>
        <strain evidence="9">F-4157</strain>
    </source>
</reference>
<dbReference type="PROSITE" id="PS50850">
    <property type="entry name" value="MFS"/>
    <property type="match status" value="1"/>
</dbReference>
<keyword evidence="3 6" id="KW-1133">Transmembrane helix</keyword>
<keyword evidence="2 6" id="KW-0812">Transmembrane</keyword>
<dbReference type="PANTHER" id="PTHR23501:SF201">
    <property type="entry name" value="MFS AFLATOXIN EFFLUX PUMP"/>
    <property type="match status" value="1"/>
</dbReference>
<evidence type="ECO:0000259" key="7">
    <source>
        <dbReference type="PROSITE" id="PS50850"/>
    </source>
</evidence>
<dbReference type="Pfam" id="PF07690">
    <property type="entry name" value="MFS_1"/>
    <property type="match status" value="1"/>
</dbReference>
<feature type="transmembrane region" description="Helical" evidence="6">
    <location>
        <begin position="331"/>
        <end position="350"/>
    </location>
</feature>
<gene>
    <name evidence="8" type="ORF">SBOR_3489</name>
</gene>